<accession>A0A1B8GRY8</accession>
<name>A0A1B8GRY8_9PEZI</name>
<feature type="domain" description="NACHT-NTPase and P-loop NTPases N-terminal" evidence="1">
    <location>
        <begin position="15"/>
        <end position="121"/>
    </location>
</feature>
<protein>
    <recommendedName>
        <fullName evidence="1">NACHT-NTPase and P-loop NTPases N-terminal domain-containing protein</fullName>
    </recommendedName>
</protein>
<organism evidence="2 3">
    <name type="scientific">Pseudogymnoascus verrucosus</name>
    <dbReference type="NCBI Taxonomy" id="342668"/>
    <lineage>
        <taxon>Eukaryota</taxon>
        <taxon>Fungi</taxon>
        <taxon>Dikarya</taxon>
        <taxon>Ascomycota</taxon>
        <taxon>Pezizomycotina</taxon>
        <taxon>Leotiomycetes</taxon>
        <taxon>Thelebolales</taxon>
        <taxon>Thelebolaceae</taxon>
        <taxon>Pseudogymnoascus</taxon>
    </lineage>
</organism>
<dbReference type="AlphaFoldDB" id="A0A1B8GRY8"/>
<keyword evidence="3" id="KW-1185">Reference proteome</keyword>
<evidence type="ECO:0000313" key="2">
    <source>
        <dbReference type="EMBL" id="OBT98570.2"/>
    </source>
</evidence>
<dbReference type="EMBL" id="KV460216">
    <property type="protein sequence ID" value="OBT98570.2"/>
    <property type="molecule type" value="Genomic_DNA"/>
</dbReference>
<dbReference type="Pfam" id="PF17107">
    <property type="entry name" value="SesA"/>
    <property type="match status" value="1"/>
</dbReference>
<reference evidence="3" key="2">
    <citation type="journal article" date="2018" name="Nat. Commun.">
        <title>Extreme sensitivity to ultraviolet light in the fungal pathogen causing white-nose syndrome of bats.</title>
        <authorList>
            <person name="Palmer J.M."/>
            <person name="Drees K.P."/>
            <person name="Foster J.T."/>
            <person name="Lindner D.L."/>
        </authorList>
    </citation>
    <scope>NUCLEOTIDE SEQUENCE [LARGE SCALE GENOMIC DNA]</scope>
    <source>
        <strain evidence="3">UAMH 10579</strain>
    </source>
</reference>
<dbReference type="Proteomes" id="UP000091956">
    <property type="component" value="Unassembled WGS sequence"/>
</dbReference>
<gene>
    <name evidence="2" type="ORF">VE01_03569</name>
</gene>
<reference evidence="2 3" key="1">
    <citation type="submission" date="2016-03" db="EMBL/GenBank/DDBJ databases">
        <title>Comparative genomics of Pseudogymnoascus destructans, the fungus causing white-nose syndrome of bats.</title>
        <authorList>
            <person name="Palmer J.M."/>
            <person name="Drees K.P."/>
            <person name="Foster J.T."/>
            <person name="Lindner D.L."/>
        </authorList>
    </citation>
    <scope>NUCLEOTIDE SEQUENCE [LARGE SCALE GENOMIC DNA]</scope>
    <source>
        <strain evidence="2 3">UAMH 10579</strain>
    </source>
</reference>
<dbReference type="InterPro" id="IPR031352">
    <property type="entry name" value="SesA"/>
</dbReference>
<dbReference type="RefSeq" id="XP_018132303.2">
    <property type="nucleotide sequence ID" value="XM_018273056.2"/>
</dbReference>
<dbReference type="STRING" id="342668.A0A1B8GRY8"/>
<dbReference type="GeneID" id="28836955"/>
<evidence type="ECO:0000259" key="1">
    <source>
        <dbReference type="Pfam" id="PF17107"/>
    </source>
</evidence>
<proteinExistence type="predicted"/>
<sequence>MDGLSAAASGIAVVSLAIQLAESVKKLHDFWESVKDAPKHFCAIQTDLRLLSTILEKIDCEEDLSDPYIRDVLKNCEGQVASLVTTVSDIVPGFKAESRRTRAWATLKAAFKKEKVGEFKSCLQETMSTLRLALIMASHTSHTTQHQALKKEIETLQLQQTLQLHQTTQAVTTLSKISDDLNNHKLEILAAVHQMMPGSSNPVYRHGVEFGLKQAFEQISSVTMSEVDAQPTPSTRRSTTKRRQVYEGTRIYKRYQTSTTSTIFGTFHISSQTCALIPEGSDEDDDDVQYEHFTTIRVHPSWWLIKMGFQYHINAMITQTSQEWRPLFLKSYAVPDDAIIFSLCDTGDIEAVKKLFSARVATPWDTDFRGWTPLHVSFNKS</sequence>
<evidence type="ECO:0000313" key="3">
    <source>
        <dbReference type="Proteomes" id="UP000091956"/>
    </source>
</evidence>